<dbReference type="Pfam" id="PF14534">
    <property type="entry name" value="DUF4440"/>
    <property type="match status" value="1"/>
</dbReference>
<dbReference type="EMBL" id="VXLC01000001">
    <property type="protein sequence ID" value="KAA8890808.1"/>
    <property type="molecule type" value="Genomic_DNA"/>
</dbReference>
<feature type="domain" description="DUF4440" evidence="1">
    <location>
        <begin position="13"/>
        <end position="124"/>
    </location>
</feature>
<protein>
    <submittedName>
        <fullName evidence="2">SgcJ/EcaC family oxidoreductase</fullName>
    </submittedName>
</protein>
<accession>A0A5N0EN05</accession>
<proteinExistence type="predicted"/>
<evidence type="ECO:0000313" key="3">
    <source>
        <dbReference type="Proteomes" id="UP000323876"/>
    </source>
</evidence>
<name>A0A5N0EN05_9NOCA</name>
<dbReference type="RefSeq" id="WP_150400714.1">
    <property type="nucleotide sequence ID" value="NZ_JBHJYQ010000003.1"/>
</dbReference>
<dbReference type="InterPro" id="IPR027843">
    <property type="entry name" value="DUF4440"/>
</dbReference>
<dbReference type="OrthoDB" id="2887901at2"/>
<dbReference type="NCBIfam" id="TIGR02246">
    <property type="entry name" value="SgcJ/EcaC family oxidoreductase"/>
    <property type="match status" value="1"/>
</dbReference>
<organism evidence="2 3">
    <name type="scientific">Nocardia colli</name>
    <dbReference type="NCBI Taxonomy" id="2545717"/>
    <lineage>
        <taxon>Bacteria</taxon>
        <taxon>Bacillati</taxon>
        <taxon>Actinomycetota</taxon>
        <taxon>Actinomycetes</taxon>
        <taxon>Mycobacteriales</taxon>
        <taxon>Nocardiaceae</taxon>
        <taxon>Nocardia</taxon>
    </lineage>
</organism>
<dbReference type="Gene3D" id="3.10.450.50">
    <property type="match status" value="1"/>
</dbReference>
<comment type="caution">
    <text evidence="2">The sequence shown here is derived from an EMBL/GenBank/DDBJ whole genome shotgun (WGS) entry which is preliminary data.</text>
</comment>
<sequence length="153" mass="17183">MSSNNLDQQRQEIRAVFTEMVAAWGRGDADAYGAVFTADATYTAWFGTLFQGRADIVESHRALFGSFLKGTEMAEDVVDIRLYGSDTAVVNSRGDLYKGSPKTPDRLGKVQTYTLVRQDGRWLIASFQNTKRKKLMERFTFRFAPGARPAAQR</sequence>
<reference evidence="2 3" key="1">
    <citation type="submission" date="2019-09" db="EMBL/GenBank/DDBJ databases">
        <authorList>
            <person name="Wang X."/>
        </authorList>
    </citation>
    <scope>NUCLEOTIDE SEQUENCE [LARGE SCALE GENOMIC DNA]</scope>
    <source>
        <strain evidence="2 3">CICC 11023</strain>
    </source>
</reference>
<dbReference type="InterPro" id="IPR032710">
    <property type="entry name" value="NTF2-like_dom_sf"/>
</dbReference>
<dbReference type="InterPro" id="IPR011944">
    <property type="entry name" value="Steroid_delta5-4_isomerase"/>
</dbReference>
<dbReference type="AlphaFoldDB" id="A0A5N0EN05"/>
<dbReference type="Proteomes" id="UP000323876">
    <property type="component" value="Unassembled WGS sequence"/>
</dbReference>
<dbReference type="SUPFAM" id="SSF54427">
    <property type="entry name" value="NTF2-like"/>
    <property type="match status" value="1"/>
</dbReference>
<evidence type="ECO:0000259" key="1">
    <source>
        <dbReference type="Pfam" id="PF14534"/>
    </source>
</evidence>
<gene>
    <name evidence="2" type="ORF">F3087_06135</name>
</gene>
<evidence type="ECO:0000313" key="2">
    <source>
        <dbReference type="EMBL" id="KAA8890808.1"/>
    </source>
</evidence>
<keyword evidence="3" id="KW-1185">Reference proteome</keyword>